<dbReference type="EMBL" id="HACG01036438">
    <property type="protein sequence ID" value="CEK83303.1"/>
    <property type="molecule type" value="Transcribed_RNA"/>
</dbReference>
<evidence type="ECO:0000313" key="1">
    <source>
        <dbReference type="EMBL" id="CEK83302.1"/>
    </source>
</evidence>
<name>A0A0B7AQZ5_9EUPU</name>
<organism evidence="2">
    <name type="scientific">Arion vulgaris</name>
    <dbReference type="NCBI Taxonomy" id="1028688"/>
    <lineage>
        <taxon>Eukaryota</taxon>
        <taxon>Metazoa</taxon>
        <taxon>Spiralia</taxon>
        <taxon>Lophotrochozoa</taxon>
        <taxon>Mollusca</taxon>
        <taxon>Gastropoda</taxon>
        <taxon>Heterobranchia</taxon>
        <taxon>Euthyneura</taxon>
        <taxon>Panpulmonata</taxon>
        <taxon>Eupulmonata</taxon>
        <taxon>Stylommatophora</taxon>
        <taxon>Helicina</taxon>
        <taxon>Arionoidea</taxon>
        <taxon>Arionidae</taxon>
        <taxon>Arion</taxon>
    </lineage>
</organism>
<protein>
    <submittedName>
        <fullName evidence="2">Uncharacterized protein</fullName>
    </submittedName>
</protein>
<evidence type="ECO:0000313" key="2">
    <source>
        <dbReference type="EMBL" id="CEK83303.1"/>
    </source>
</evidence>
<dbReference type="EMBL" id="HACG01036437">
    <property type="protein sequence ID" value="CEK83302.1"/>
    <property type="molecule type" value="Transcribed_RNA"/>
</dbReference>
<proteinExistence type="predicted"/>
<sequence length="50" mass="5593">MFKFYPSTDNTAQLEVLTVLREFKSGVVGELKDNRGCLALTTLPVCYLIP</sequence>
<accession>A0A0B7AQZ5</accession>
<dbReference type="AlphaFoldDB" id="A0A0B7AQZ5"/>
<gene>
    <name evidence="2" type="primary">ORF136333</name>
    <name evidence="1" type="synonym">ORF136326</name>
</gene>
<reference evidence="2" key="1">
    <citation type="submission" date="2014-12" db="EMBL/GenBank/DDBJ databases">
        <title>Insight into the proteome of Arion vulgaris.</title>
        <authorList>
            <person name="Aradska J."/>
            <person name="Bulat T."/>
            <person name="Smidak R."/>
            <person name="Sarate P."/>
            <person name="Gangsoo J."/>
            <person name="Sialana F."/>
            <person name="Bilban M."/>
            <person name="Lubec G."/>
        </authorList>
    </citation>
    <scope>NUCLEOTIDE SEQUENCE</scope>
    <source>
        <tissue evidence="2">Skin</tissue>
    </source>
</reference>